<accession>A0A081CJ30</accession>
<dbReference type="GeneID" id="26305782"/>
<dbReference type="HOGENOM" id="CLU_1372019_0_0_1"/>
<dbReference type="EMBL" id="DF830081">
    <property type="protein sequence ID" value="GAK66676.1"/>
    <property type="molecule type" value="Genomic_DNA"/>
</dbReference>
<dbReference type="AlphaFoldDB" id="A0A081CJ30"/>
<keyword evidence="2" id="KW-1185">Reference proteome</keyword>
<evidence type="ECO:0000313" key="1">
    <source>
        <dbReference type="EMBL" id="GAK66676.1"/>
    </source>
</evidence>
<gene>
    <name evidence="1" type="ORF">PAN0_014d4899</name>
</gene>
<proteinExistence type="predicted"/>
<dbReference type="Proteomes" id="UP000053758">
    <property type="component" value="Unassembled WGS sequence"/>
</dbReference>
<name>A0A081CJ30_PSEA2</name>
<reference evidence="1" key="1">
    <citation type="submission" date="2014-07" db="EMBL/GenBank/DDBJ databases">
        <title>Draft genome sequence of the yeast Pseudozyma antarctica JCM 10317 known as a producer of lipase B which used in a wide range of industrial applications.</title>
        <authorList>
            <person name="Morita T."/>
            <person name="Saika A."/>
            <person name="Koike H."/>
        </authorList>
    </citation>
    <scope>NUCLEOTIDE SEQUENCE</scope>
    <source>
        <strain evidence="1">JCM 10317</strain>
    </source>
</reference>
<dbReference type="RefSeq" id="XP_014655091.1">
    <property type="nucleotide sequence ID" value="XM_014799605.1"/>
</dbReference>
<organism evidence="1">
    <name type="scientific">Pseudozyma antarctica</name>
    <name type="common">Yeast</name>
    <name type="synonym">Candida antarctica</name>
    <dbReference type="NCBI Taxonomy" id="84753"/>
    <lineage>
        <taxon>Eukaryota</taxon>
        <taxon>Fungi</taxon>
        <taxon>Dikarya</taxon>
        <taxon>Basidiomycota</taxon>
        <taxon>Ustilaginomycotina</taxon>
        <taxon>Ustilaginomycetes</taxon>
        <taxon>Ustilaginales</taxon>
        <taxon>Ustilaginaceae</taxon>
        <taxon>Moesziomyces</taxon>
    </lineage>
</organism>
<evidence type="ECO:0000313" key="2">
    <source>
        <dbReference type="Proteomes" id="UP000053758"/>
    </source>
</evidence>
<sequence length="199" mass="20916">MSLIHRLKAGGGAGWLADRARWLVLIAAALEGGRAASLLGMTGAGCALLAGKYSRTCDAAAGPRRVHLGGVMWMHCVRLPRFPAAASLPARTGGFGNNGCTTSSRWQRLLEGNIKAKAYVSLSMMKLIWLLPLEVAREIQKGCVGMHAAHTFRVTWGGAAVAAVVEPKWYPPDSQAMRFCRRSASSAASALPVASSGSG</sequence>
<protein>
    <submittedName>
        <fullName evidence="1">Uncharacterized protein</fullName>
    </submittedName>
</protein>